<keyword evidence="2" id="KW-1185">Reference proteome</keyword>
<dbReference type="AlphaFoldDB" id="D8SNA6"/>
<sequence length="116" mass="14094">MVNTSKKEVDMSQHEEEMKRRMIEALRARSRQKYLKTRQEKIMAQLRDSLLDEKFLFEGEKLSKREEREIAHKRKVYEIAVKMDTKDSDNYYRIPEDLRTKVALERDKALQVTFRL</sequence>
<gene>
    <name evidence="1" type="ORF">SELMODRAFT_423941</name>
</gene>
<evidence type="ECO:0000313" key="1">
    <source>
        <dbReference type="EMBL" id="EFJ14135.1"/>
    </source>
</evidence>
<name>D8SNA6_SELML</name>
<organism evidence="2">
    <name type="scientific">Selaginella moellendorffii</name>
    <name type="common">Spikemoss</name>
    <dbReference type="NCBI Taxonomy" id="88036"/>
    <lineage>
        <taxon>Eukaryota</taxon>
        <taxon>Viridiplantae</taxon>
        <taxon>Streptophyta</taxon>
        <taxon>Embryophyta</taxon>
        <taxon>Tracheophyta</taxon>
        <taxon>Lycopodiopsida</taxon>
        <taxon>Selaginellales</taxon>
        <taxon>Selaginellaceae</taxon>
        <taxon>Selaginella</taxon>
    </lineage>
</organism>
<dbReference type="Proteomes" id="UP000001514">
    <property type="component" value="Unassembled WGS sequence"/>
</dbReference>
<dbReference type="STRING" id="88036.D8SNA6"/>
<dbReference type="Gramene" id="EFJ14135">
    <property type="protein sequence ID" value="EFJ14135"/>
    <property type="gene ID" value="SELMODRAFT_423941"/>
</dbReference>
<dbReference type="eggNOG" id="KOG0923">
    <property type="taxonomic scope" value="Eukaryota"/>
</dbReference>
<evidence type="ECO:0000313" key="2">
    <source>
        <dbReference type="Proteomes" id="UP000001514"/>
    </source>
</evidence>
<protein>
    <submittedName>
        <fullName evidence="1">Uncharacterized protein</fullName>
    </submittedName>
</protein>
<dbReference type="OMA" id="DINEMPA"/>
<dbReference type="KEGG" id="smo:SELMODRAFT_423941"/>
<reference evidence="1 2" key="1">
    <citation type="journal article" date="2011" name="Science">
        <title>The Selaginella genome identifies genetic changes associated with the evolution of vascular plants.</title>
        <authorList>
            <person name="Banks J.A."/>
            <person name="Nishiyama T."/>
            <person name="Hasebe M."/>
            <person name="Bowman J.L."/>
            <person name="Gribskov M."/>
            <person name="dePamphilis C."/>
            <person name="Albert V.A."/>
            <person name="Aono N."/>
            <person name="Aoyama T."/>
            <person name="Ambrose B.A."/>
            <person name="Ashton N.W."/>
            <person name="Axtell M.J."/>
            <person name="Barker E."/>
            <person name="Barker M.S."/>
            <person name="Bennetzen J.L."/>
            <person name="Bonawitz N.D."/>
            <person name="Chapple C."/>
            <person name="Cheng C."/>
            <person name="Correa L.G."/>
            <person name="Dacre M."/>
            <person name="DeBarry J."/>
            <person name="Dreyer I."/>
            <person name="Elias M."/>
            <person name="Engstrom E.M."/>
            <person name="Estelle M."/>
            <person name="Feng L."/>
            <person name="Finet C."/>
            <person name="Floyd S.K."/>
            <person name="Frommer W.B."/>
            <person name="Fujita T."/>
            <person name="Gramzow L."/>
            <person name="Gutensohn M."/>
            <person name="Harholt J."/>
            <person name="Hattori M."/>
            <person name="Heyl A."/>
            <person name="Hirai T."/>
            <person name="Hiwatashi Y."/>
            <person name="Ishikawa M."/>
            <person name="Iwata M."/>
            <person name="Karol K.G."/>
            <person name="Koehler B."/>
            <person name="Kolukisaoglu U."/>
            <person name="Kubo M."/>
            <person name="Kurata T."/>
            <person name="Lalonde S."/>
            <person name="Li K."/>
            <person name="Li Y."/>
            <person name="Litt A."/>
            <person name="Lyons E."/>
            <person name="Manning G."/>
            <person name="Maruyama T."/>
            <person name="Michael T.P."/>
            <person name="Mikami K."/>
            <person name="Miyazaki S."/>
            <person name="Morinaga S."/>
            <person name="Murata T."/>
            <person name="Mueller-Roeber B."/>
            <person name="Nelson D.R."/>
            <person name="Obara M."/>
            <person name="Oguri Y."/>
            <person name="Olmstead R.G."/>
            <person name="Onodera N."/>
            <person name="Petersen B.L."/>
            <person name="Pils B."/>
            <person name="Prigge M."/>
            <person name="Rensing S.A."/>
            <person name="Riano-Pachon D.M."/>
            <person name="Roberts A.W."/>
            <person name="Sato Y."/>
            <person name="Scheller H.V."/>
            <person name="Schulz B."/>
            <person name="Schulz C."/>
            <person name="Shakirov E.V."/>
            <person name="Shibagaki N."/>
            <person name="Shinohara N."/>
            <person name="Shippen D.E."/>
            <person name="Soerensen I."/>
            <person name="Sotooka R."/>
            <person name="Sugimoto N."/>
            <person name="Sugita M."/>
            <person name="Sumikawa N."/>
            <person name="Tanurdzic M."/>
            <person name="Theissen G."/>
            <person name="Ulvskov P."/>
            <person name="Wakazuki S."/>
            <person name="Weng J.K."/>
            <person name="Willats W.W."/>
            <person name="Wipf D."/>
            <person name="Wolf P.G."/>
            <person name="Yang L."/>
            <person name="Zimmer A.D."/>
            <person name="Zhu Q."/>
            <person name="Mitros T."/>
            <person name="Hellsten U."/>
            <person name="Loque D."/>
            <person name="Otillar R."/>
            <person name="Salamov A."/>
            <person name="Schmutz J."/>
            <person name="Shapiro H."/>
            <person name="Lindquist E."/>
            <person name="Lucas S."/>
            <person name="Rokhsar D."/>
            <person name="Grigoriev I.V."/>
        </authorList>
    </citation>
    <scope>NUCLEOTIDE SEQUENCE [LARGE SCALE GENOMIC DNA]</scope>
</reference>
<accession>D8SNA6</accession>
<dbReference type="EMBL" id="GL377629">
    <property type="protein sequence ID" value="EFJ14135.1"/>
    <property type="molecule type" value="Genomic_DNA"/>
</dbReference>
<dbReference type="HOGENOM" id="CLU_2101135_0_0_1"/>
<proteinExistence type="predicted"/>
<dbReference type="InParanoid" id="D8SNA6"/>